<protein>
    <submittedName>
        <fullName evidence="2">Uncharacterized protein</fullName>
    </submittedName>
</protein>
<reference evidence="3" key="1">
    <citation type="submission" date="2014-05" db="EMBL/GenBank/DDBJ databases">
        <title>ATOL: Assembling a taxonomically balanced genome-scale reconstruction of the evolutionary history of the Enterobacteriaceae.</title>
        <authorList>
            <person name="Plunkett G. III"/>
            <person name="Neeno-Eckwall E.C."/>
            <person name="Glasner J.D."/>
            <person name="Perna N.T."/>
        </authorList>
    </citation>
    <scope>NUCLEOTIDE SEQUENCE [LARGE SCALE GENOMIC DNA]</scope>
    <source>
        <strain evidence="3">ATCC 49490</strain>
    </source>
</reference>
<feature type="region of interest" description="Disordered" evidence="1">
    <location>
        <begin position="31"/>
        <end position="51"/>
    </location>
</feature>
<comment type="caution">
    <text evidence="2">The sequence shown here is derived from an EMBL/GenBank/DDBJ whole genome shotgun (WGS) entry which is preliminary data.</text>
</comment>
<organism evidence="2 3">
    <name type="scientific">Trabulsiella guamensis ATCC 49490</name>
    <dbReference type="NCBI Taxonomy" id="1005994"/>
    <lineage>
        <taxon>Bacteria</taxon>
        <taxon>Pseudomonadati</taxon>
        <taxon>Pseudomonadota</taxon>
        <taxon>Gammaproteobacteria</taxon>
        <taxon>Enterobacterales</taxon>
        <taxon>Enterobacteriaceae</taxon>
        <taxon>Trabulsiella</taxon>
    </lineage>
</organism>
<dbReference type="Proteomes" id="UP000028630">
    <property type="component" value="Unassembled WGS sequence"/>
</dbReference>
<evidence type="ECO:0000313" key="2">
    <source>
        <dbReference type="EMBL" id="KFC09081.1"/>
    </source>
</evidence>
<feature type="compositionally biased region" description="Basic residues" evidence="1">
    <location>
        <begin position="31"/>
        <end position="43"/>
    </location>
</feature>
<dbReference type="EMBL" id="JMTB01000043">
    <property type="protein sequence ID" value="KFC09081.1"/>
    <property type="molecule type" value="Genomic_DNA"/>
</dbReference>
<dbReference type="AlphaFoldDB" id="A0A085AFT6"/>
<accession>A0A085AFT6</accession>
<proteinExistence type="predicted"/>
<evidence type="ECO:0000256" key="1">
    <source>
        <dbReference type="SAM" id="MobiDB-lite"/>
    </source>
</evidence>
<sequence>MQENTGAAGEKKVEQQDAQFLLDSFMRKHASYKQYRHPLSPRKKAGDEQRS</sequence>
<name>A0A085AFT6_9ENTR</name>
<gene>
    <name evidence="2" type="ORF">GTGU_01020</name>
</gene>
<evidence type="ECO:0000313" key="3">
    <source>
        <dbReference type="Proteomes" id="UP000028630"/>
    </source>
</evidence>
<keyword evidence="3" id="KW-1185">Reference proteome</keyword>